<accession>A0A483K9J9</accession>
<proteinExistence type="predicted"/>
<dbReference type="RefSeq" id="WP_020324308.1">
    <property type="nucleotide sequence ID" value="NZ_CAAGVY010000007.1"/>
</dbReference>
<gene>
    <name evidence="2" type="ORF">ETE65_25590</name>
    <name evidence="3" type="ORF">ETE66_28215</name>
    <name evidence="1" type="ORF">ETE77_27170</name>
    <name evidence="4" type="ORF">SAMEA4873561_03817</name>
</gene>
<dbReference type="EMBL" id="CAAHDG010000011">
    <property type="protein sequence ID" value="VGM50745.1"/>
    <property type="molecule type" value="Genomic_DNA"/>
</dbReference>
<dbReference type="EMBL" id="SDCH01000045">
    <property type="protein sequence ID" value="TCX15530.1"/>
    <property type="molecule type" value="Genomic_DNA"/>
</dbReference>
<evidence type="ECO:0000313" key="1">
    <source>
        <dbReference type="EMBL" id="TCW63454.1"/>
    </source>
</evidence>
<organism evidence="3">
    <name type="scientific">Klebsiella pneumoniae</name>
    <dbReference type="NCBI Taxonomy" id="573"/>
    <lineage>
        <taxon>Bacteria</taxon>
        <taxon>Pseudomonadati</taxon>
        <taxon>Pseudomonadota</taxon>
        <taxon>Gammaproteobacteria</taxon>
        <taxon>Enterobacterales</taxon>
        <taxon>Enterobacteriaceae</taxon>
        <taxon>Klebsiella/Raoultella group</taxon>
        <taxon>Klebsiella</taxon>
        <taxon>Klebsiella pneumoniae complex</taxon>
    </lineage>
</organism>
<evidence type="ECO:0000313" key="3">
    <source>
        <dbReference type="EMBL" id="TCX59467.1"/>
    </source>
</evidence>
<sequence length="59" mass="6907">MTSKMKVVILHDRIIIDNKITRDDYFNISDSDMLRQAKRESEVIMKNRSKINSLPAKAK</sequence>
<dbReference type="AlphaFoldDB" id="A0A483K9J9"/>
<protein>
    <submittedName>
        <fullName evidence="3">Uncharacterized protein</fullName>
    </submittedName>
</protein>
<name>A0A483K9J9_KLEPN</name>
<reference evidence="3" key="1">
    <citation type="submission" date="2019-01" db="EMBL/GenBank/DDBJ databases">
        <authorList>
            <person name="Lista F."/>
            <person name="Anselmo A."/>
        </authorList>
    </citation>
    <scope>NUCLEOTIDE SEQUENCE</scope>
    <source>
        <strain evidence="2">15S</strain>
        <strain evidence="1">24S</strain>
        <strain evidence="3">9S</strain>
    </source>
</reference>
<evidence type="ECO:0000313" key="4">
    <source>
        <dbReference type="EMBL" id="VGM50745.1"/>
    </source>
</evidence>
<dbReference type="EMBL" id="SDBY01000093">
    <property type="protein sequence ID" value="TCW63454.1"/>
    <property type="molecule type" value="Genomic_DNA"/>
</dbReference>
<reference evidence="4" key="2">
    <citation type="submission" date="2019-03" db="EMBL/GenBank/DDBJ databases">
        <authorList>
            <consortium name="Pathogen Informatics"/>
        </authorList>
    </citation>
    <scope>NUCLEOTIDE SEQUENCE</scope>
    <source>
        <strain evidence="4">5012STDY7626360</strain>
    </source>
</reference>
<evidence type="ECO:0000313" key="2">
    <source>
        <dbReference type="EMBL" id="TCX15530.1"/>
    </source>
</evidence>
<dbReference type="EMBL" id="SDCN01000086">
    <property type="protein sequence ID" value="TCX59467.1"/>
    <property type="molecule type" value="Genomic_DNA"/>
</dbReference>